<dbReference type="OrthoDB" id="431202at2759"/>
<accession>A0A2T0FEJ3</accession>
<keyword evidence="1" id="KW-0472">Membrane</keyword>
<evidence type="ECO:0008006" key="4">
    <source>
        <dbReference type="Google" id="ProtNLM"/>
    </source>
</evidence>
<dbReference type="STRING" id="45607.A0A2T0FEJ3"/>
<dbReference type="EMBL" id="NDIQ01000001">
    <property type="protein sequence ID" value="PRT53404.1"/>
    <property type="molecule type" value="Genomic_DNA"/>
</dbReference>
<feature type="transmembrane region" description="Helical" evidence="1">
    <location>
        <begin position="33"/>
        <end position="51"/>
    </location>
</feature>
<dbReference type="RefSeq" id="XP_024663350.1">
    <property type="nucleotide sequence ID" value="XM_024807582.1"/>
</dbReference>
<feature type="transmembrane region" description="Helical" evidence="1">
    <location>
        <begin position="63"/>
        <end position="88"/>
    </location>
</feature>
<dbReference type="Pfam" id="PF12400">
    <property type="entry name" value="STIMATE"/>
    <property type="match status" value="1"/>
</dbReference>
<feature type="transmembrane region" description="Helical" evidence="1">
    <location>
        <begin position="158"/>
        <end position="179"/>
    </location>
</feature>
<dbReference type="InterPro" id="IPR022127">
    <property type="entry name" value="STIMATE/YPL162C"/>
</dbReference>
<dbReference type="GeneID" id="36514773"/>
<keyword evidence="1" id="KW-1133">Transmembrane helix</keyword>
<keyword evidence="1" id="KW-0812">Transmembrane</keyword>
<proteinExistence type="predicted"/>
<dbReference type="PANTHER" id="PTHR31735">
    <property type="entry name" value="VACUOLAR MEMBRANE PROTEIN YPL162C"/>
    <property type="match status" value="1"/>
</dbReference>
<dbReference type="Proteomes" id="UP000238350">
    <property type="component" value="Unassembled WGS sequence"/>
</dbReference>
<sequence length="219" mass="25165">MGGIAISSLVLKRRYENPRRPWRVWFYDVGKQVLGALMLHFLNLLASILFSDDSSGLDENPCTWYFLNVLFDTTIGVPLLWACLYYVYILAFKLKMTKIVSGQYGNPPEFAAFAKQAGLYMIALILAKVFLYLILYTVPFLDDWGAYLISWTNFDLRVQILFVMFIFPAVMNAVQYYLVDTMIQSPEYGCNSEHFPGNLDTSMSRYGTFDPFKSQTAPH</sequence>
<feature type="transmembrane region" description="Helical" evidence="1">
    <location>
        <begin position="117"/>
        <end position="138"/>
    </location>
</feature>
<gene>
    <name evidence="2" type="ORF">B9G98_01024</name>
</gene>
<dbReference type="GO" id="GO:0016020">
    <property type="term" value="C:membrane"/>
    <property type="evidence" value="ECO:0007669"/>
    <property type="project" value="TreeGrafter"/>
</dbReference>
<keyword evidence="3" id="KW-1185">Reference proteome</keyword>
<comment type="caution">
    <text evidence="2">The sequence shown here is derived from an EMBL/GenBank/DDBJ whole genome shotgun (WGS) entry which is preliminary data.</text>
</comment>
<reference evidence="2 3" key="1">
    <citation type="submission" date="2017-04" db="EMBL/GenBank/DDBJ databases">
        <title>Genome sequencing of [Candida] sorbophila.</title>
        <authorList>
            <person name="Ahn J.O."/>
        </authorList>
    </citation>
    <scope>NUCLEOTIDE SEQUENCE [LARGE SCALE GENOMIC DNA]</scope>
    <source>
        <strain evidence="2 3">DS02</strain>
    </source>
</reference>
<dbReference type="PANTHER" id="PTHR31735:SF1">
    <property type="entry name" value="VACUOLAR MEMBRANE PROTEIN YPL162C"/>
    <property type="match status" value="1"/>
</dbReference>
<name>A0A2T0FEJ3_9ASCO</name>
<evidence type="ECO:0000256" key="1">
    <source>
        <dbReference type="SAM" id="Phobius"/>
    </source>
</evidence>
<dbReference type="AlphaFoldDB" id="A0A2T0FEJ3"/>
<evidence type="ECO:0000313" key="2">
    <source>
        <dbReference type="EMBL" id="PRT53404.1"/>
    </source>
</evidence>
<protein>
    <recommendedName>
        <fullName evidence="4">Vacuolar membrane protein YPL162C</fullName>
    </recommendedName>
</protein>
<evidence type="ECO:0000313" key="3">
    <source>
        <dbReference type="Proteomes" id="UP000238350"/>
    </source>
</evidence>
<organism evidence="2 3">
    <name type="scientific">Wickerhamiella sorbophila</name>
    <dbReference type="NCBI Taxonomy" id="45607"/>
    <lineage>
        <taxon>Eukaryota</taxon>
        <taxon>Fungi</taxon>
        <taxon>Dikarya</taxon>
        <taxon>Ascomycota</taxon>
        <taxon>Saccharomycotina</taxon>
        <taxon>Dipodascomycetes</taxon>
        <taxon>Dipodascales</taxon>
        <taxon>Trichomonascaceae</taxon>
        <taxon>Wickerhamiella</taxon>
    </lineage>
</organism>